<dbReference type="EMBL" id="CP042191">
    <property type="protein sequence ID" value="QDS72002.1"/>
    <property type="molecule type" value="Genomic_DNA"/>
</dbReference>
<sequence length="173" mass="19484">MCYIEKTNYVECASPRQHSGVRQIDPREFEASYPQYQYMAISPGYVPCEAVLQGQLSARGCHDLHNPIQIRLAQPSLCPHCNCIRSEHGHRVLYRAGHVVQVTYFQDPKAREIHQVHLPFIPLCLLCRSGASEMNKEKESGGLPLEHVRFGSGPKGPPGPEAYKSYGWGPDFH</sequence>
<accession>A0A517L8P1</accession>
<dbReference type="Proteomes" id="UP000316270">
    <property type="component" value="Chromosome 7"/>
</dbReference>
<protein>
    <submittedName>
        <fullName evidence="2">Uncharacterized protein</fullName>
    </submittedName>
</protein>
<name>A0A517L8P1_9PEZI</name>
<keyword evidence="3" id="KW-1185">Reference proteome</keyword>
<feature type="region of interest" description="Disordered" evidence="1">
    <location>
        <begin position="137"/>
        <end position="173"/>
    </location>
</feature>
<evidence type="ECO:0000313" key="3">
    <source>
        <dbReference type="Proteomes" id="UP000316270"/>
    </source>
</evidence>
<dbReference type="AlphaFoldDB" id="A0A517L8P1"/>
<organism evidence="2 3">
    <name type="scientific">Venturia effusa</name>
    <dbReference type="NCBI Taxonomy" id="50376"/>
    <lineage>
        <taxon>Eukaryota</taxon>
        <taxon>Fungi</taxon>
        <taxon>Dikarya</taxon>
        <taxon>Ascomycota</taxon>
        <taxon>Pezizomycotina</taxon>
        <taxon>Dothideomycetes</taxon>
        <taxon>Pleosporomycetidae</taxon>
        <taxon>Venturiales</taxon>
        <taxon>Venturiaceae</taxon>
        <taxon>Venturia</taxon>
    </lineage>
</organism>
<evidence type="ECO:0000313" key="2">
    <source>
        <dbReference type="EMBL" id="QDS72002.1"/>
    </source>
</evidence>
<evidence type="ECO:0000256" key="1">
    <source>
        <dbReference type="SAM" id="MobiDB-lite"/>
    </source>
</evidence>
<gene>
    <name evidence="2" type="ORF">FKW77_001799</name>
</gene>
<proteinExistence type="predicted"/>
<reference evidence="2 3" key="1">
    <citation type="submission" date="2019-07" db="EMBL/GenBank/DDBJ databases">
        <title>Finished genome of Venturia effusa.</title>
        <authorList>
            <person name="Young C.A."/>
            <person name="Cox M.P."/>
            <person name="Ganley A.R.D."/>
            <person name="David W.J."/>
        </authorList>
    </citation>
    <scope>NUCLEOTIDE SEQUENCE [LARGE SCALE GENOMIC DNA]</scope>
    <source>
        <strain evidence="3">albino</strain>
    </source>
</reference>
<dbReference type="OrthoDB" id="10355574at2759"/>